<feature type="transmembrane region" description="Helical" evidence="1">
    <location>
        <begin position="40"/>
        <end position="61"/>
    </location>
</feature>
<keyword evidence="3" id="KW-1185">Reference proteome</keyword>
<evidence type="ECO:0000313" key="2">
    <source>
        <dbReference type="EMBL" id="SET60590.1"/>
    </source>
</evidence>
<reference evidence="3" key="1">
    <citation type="submission" date="2016-10" db="EMBL/GenBank/DDBJ databases">
        <authorList>
            <person name="Varghese N."/>
            <person name="Submissions S."/>
        </authorList>
    </citation>
    <scope>NUCLEOTIDE SEQUENCE [LARGE SCALE GENOMIC DNA]</scope>
    <source>
        <strain evidence="3">DSM 44209</strain>
    </source>
</reference>
<evidence type="ECO:0000256" key="1">
    <source>
        <dbReference type="SAM" id="Phobius"/>
    </source>
</evidence>
<dbReference type="AlphaFoldDB" id="A0A1I0FT71"/>
<dbReference type="Proteomes" id="UP000198507">
    <property type="component" value="Unassembled WGS sequence"/>
</dbReference>
<gene>
    <name evidence="2" type="ORF">SAMN04488546_2954</name>
</gene>
<keyword evidence="1" id="KW-0472">Membrane</keyword>
<feature type="transmembrane region" description="Helical" evidence="1">
    <location>
        <begin position="66"/>
        <end position="83"/>
    </location>
</feature>
<proteinExistence type="predicted"/>
<feature type="transmembrane region" description="Helical" evidence="1">
    <location>
        <begin position="89"/>
        <end position="110"/>
    </location>
</feature>
<sequence length="123" mass="12571">MLALHGLIHLLGVALLWRWGQPGELGYEDVSPAAGSLPGMIMGGVWLVATLLFLLTAVLLVARRTAWRPVGLLAALVSIAVLLPSASIALAGLAVDAAVLLAVGVAVAAAHRRPMRSGTGGPR</sequence>
<keyword evidence="1" id="KW-1133">Transmembrane helix</keyword>
<organism evidence="2 3">
    <name type="scientific">Geodermatophilus poikilotrophus</name>
    <dbReference type="NCBI Taxonomy" id="1333667"/>
    <lineage>
        <taxon>Bacteria</taxon>
        <taxon>Bacillati</taxon>
        <taxon>Actinomycetota</taxon>
        <taxon>Actinomycetes</taxon>
        <taxon>Geodermatophilales</taxon>
        <taxon>Geodermatophilaceae</taxon>
        <taxon>Geodermatophilus</taxon>
    </lineage>
</organism>
<evidence type="ECO:0000313" key="3">
    <source>
        <dbReference type="Proteomes" id="UP000198507"/>
    </source>
</evidence>
<dbReference type="EMBL" id="FOIE01000006">
    <property type="protein sequence ID" value="SET60590.1"/>
    <property type="molecule type" value="Genomic_DNA"/>
</dbReference>
<name>A0A1I0FT71_9ACTN</name>
<protein>
    <submittedName>
        <fullName evidence="2">Uncharacterized protein</fullName>
    </submittedName>
</protein>
<accession>A0A1I0FT71</accession>
<keyword evidence="1" id="KW-0812">Transmembrane</keyword>